<comment type="caution">
    <text evidence="7">The sequence shown here is derived from an EMBL/GenBank/DDBJ whole genome shotgun (WGS) entry which is preliminary data.</text>
</comment>
<protein>
    <submittedName>
        <fullName evidence="7">Cytochrome c</fullName>
    </submittedName>
</protein>
<dbReference type="SUPFAM" id="SSF46626">
    <property type="entry name" value="Cytochrome c"/>
    <property type="match status" value="1"/>
</dbReference>
<evidence type="ECO:0000256" key="5">
    <source>
        <dbReference type="SAM" id="SignalP"/>
    </source>
</evidence>
<gene>
    <name evidence="7" type="ORF">IC234_12490</name>
</gene>
<dbReference type="Pfam" id="PF13442">
    <property type="entry name" value="Cytochrome_CBB3"/>
    <property type="match status" value="1"/>
</dbReference>
<reference evidence="7 8" key="1">
    <citation type="submission" date="2020-09" db="EMBL/GenBank/DDBJ databases">
        <authorList>
            <person name="Kim M.K."/>
        </authorList>
    </citation>
    <scope>NUCLEOTIDE SEQUENCE [LARGE SCALE GENOMIC DNA]</scope>
    <source>
        <strain evidence="7 8">BT189</strain>
    </source>
</reference>
<keyword evidence="2 4" id="KW-0479">Metal-binding</keyword>
<dbReference type="InterPro" id="IPR009056">
    <property type="entry name" value="Cyt_c-like_dom"/>
</dbReference>
<evidence type="ECO:0000256" key="1">
    <source>
        <dbReference type="ARBA" id="ARBA00022617"/>
    </source>
</evidence>
<keyword evidence="3 4" id="KW-0408">Iron</keyword>
<evidence type="ECO:0000259" key="6">
    <source>
        <dbReference type="PROSITE" id="PS51007"/>
    </source>
</evidence>
<evidence type="ECO:0000313" key="8">
    <source>
        <dbReference type="Proteomes" id="UP000606003"/>
    </source>
</evidence>
<organism evidence="7 8">
    <name type="scientific">Hymenobacter armeniacus</name>
    <dbReference type="NCBI Taxonomy" id="2771358"/>
    <lineage>
        <taxon>Bacteria</taxon>
        <taxon>Pseudomonadati</taxon>
        <taxon>Bacteroidota</taxon>
        <taxon>Cytophagia</taxon>
        <taxon>Cytophagales</taxon>
        <taxon>Hymenobacteraceae</taxon>
        <taxon>Hymenobacter</taxon>
    </lineage>
</organism>
<feature type="signal peptide" evidence="5">
    <location>
        <begin position="1"/>
        <end position="27"/>
    </location>
</feature>
<evidence type="ECO:0000256" key="3">
    <source>
        <dbReference type="ARBA" id="ARBA00023004"/>
    </source>
</evidence>
<dbReference type="PROSITE" id="PS51007">
    <property type="entry name" value="CYTC"/>
    <property type="match status" value="1"/>
</dbReference>
<evidence type="ECO:0000313" key="7">
    <source>
        <dbReference type="EMBL" id="MBD2722945.1"/>
    </source>
</evidence>
<proteinExistence type="predicted"/>
<keyword evidence="8" id="KW-1185">Reference proteome</keyword>
<dbReference type="Gene3D" id="1.10.760.10">
    <property type="entry name" value="Cytochrome c-like domain"/>
    <property type="match status" value="1"/>
</dbReference>
<dbReference type="EMBL" id="JACXAC010000004">
    <property type="protein sequence ID" value="MBD2722945.1"/>
    <property type="molecule type" value="Genomic_DNA"/>
</dbReference>
<dbReference type="Proteomes" id="UP000606003">
    <property type="component" value="Unassembled WGS sequence"/>
</dbReference>
<keyword evidence="5" id="KW-0732">Signal</keyword>
<dbReference type="InterPro" id="IPR036909">
    <property type="entry name" value="Cyt_c-like_dom_sf"/>
</dbReference>
<dbReference type="RefSeq" id="WP_190925077.1">
    <property type="nucleotide sequence ID" value="NZ_JACXAC010000004.1"/>
</dbReference>
<evidence type="ECO:0000256" key="4">
    <source>
        <dbReference type="PROSITE-ProRule" id="PRU00433"/>
    </source>
</evidence>
<sequence>MSDNYTVSARLRAALAGVALLALGAAASCTYSHGDPAPACDVARENVTYANVISPIFDAHCRECHGSTVYSVKGGGNNFGDYQAINSYFSPSKLLGCIRHDPGFDPMPQGRPKLSDCDIQRIEAWIAAGKKNN</sequence>
<feature type="domain" description="Cytochrome c" evidence="6">
    <location>
        <begin position="48"/>
        <end position="130"/>
    </location>
</feature>
<name>A0ABR8JV12_9BACT</name>
<feature type="chain" id="PRO_5045556801" evidence="5">
    <location>
        <begin position="28"/>
        <end position="133"/>
    </location>
</feature>
<evidence type="ECO:0000256" key="2">
    <source>
        <dbReference type="ARBA" id="ARBA00022723"/>
    </source>
</evidence>
<keyword evidence="1 4" id="KW-0349">Heme</keyword>
<accession>A0ABR8JV12</accession>